<feature type="domain" description="C2H2-type" evidence="11">
    <location>
        <begin position="287"/>
        <end position="314"/>
    </location>
</feature>
<evidence type="ECO:0000256" key="2">
    <source>
        <dbReference type="ARBA" id="ARBA00022723"/>
    </source>
</evidence>
<keyword evidence="5" id="KW-0862">Zinc</keyword>
<feature type="compositionally biased region" description="Basic and acidic residues" evidence="10">
    <location>
        <begin position="876"/>
        <end position="885"/>
    </location>
</feature>
<dbReference type="SUPFAM" id="SSF57667">
    <property type="entry name" value="beta-beta-alpha zinc fingers"/>
    <property type="match status" value="5"/>
</dbReference>
<evidence type="ECO:0000259" key="11">
    <source>
        <dbReference type="PROSITE" id="PS50157"/>
    </source>
</evidence>
<dbReference type="SMART" id="SM00355">
    <property type="entry name" value="ZnF_C2H2"/>
    <property type="match status" value="10"/>
</dbReference>
<keyword evidence="6" id="KW-0805">Transcription regulation</keyword>
<dbReference type="Pfam" id="PF00096">
    <property type="entry name" value="zf-C2H2"/>
    <property type="match status" value="7"/>
</dbReference>
<evidence type="ECO:0000256" key="5">
    <source>
        <dbReference type="ARBA" id="ARBA00022833"/>
    </source>
</evidence>
<dbReference type="InterPro" id="IPR001214">
    <property type="entry name" value="SET_dom"/>
</dbReference>
<sequence length="1015" mass="113763">MELPKRLECREAHCSPAGLGIWTNAKIFSGEQFGPFAGVLRRCDGAKREASPWRLIETDGKVNNWIDATEPETGNWMKFVRSAKAVEEQNVMAVQVESQVYYKAIKDIEAGEEMLLYERDAVYPGSELENLPVDEDDNTYQCACGEIFCSKVALRKHEAYDCDNNDAIYHSRRESHPSQMDSGDCQPEFQCMDCEVDFPDEERYEEHMKAHSSEREYECDICSRSFNWKSNFIRHQGSHMESQGFACENCDKAGCLSCDSTSDSMVFTDASNLQRHIRTQHVGARSHTCLECGKAFATSSGLKQHTHIHSSVKPFQCEVCLKAYTQFSNLCRHKRMHADCRTRIKCKDCGQSFSTVTSLSKHKRFCEGALRHGLPPYFPGVPSSEKSPIGGPPSTSHPYPNLYGIRPNFPLFPMGYPFMPPHMLHFPSPLASPPQFIKPATSTLSPGSEDERSSQQLKVMKQERQGSDGSDVSELSYLSSPGGSSVVTSEGSDGDSEIEPRERRVDDMMPAPLLTQALLQKRSAWASITSTPHSGNGRLSPHRRDGGSPPESEESPLDLSVKKPSFSQEQHKTHIFGSKHLNVEEALPVKPVAPPPQPPAARSSVEQFLRPESSQTVAPSMSIPSLSPGGLAGLQFPGRFPFAPRFPFPNPALMNINNINLEMLRKQFEINRPPMMSDAMRFPERPMQFPPYAINGAKQKERYACKYCGKIFPRSANLTRHLRTHTGEQPYKCKYCERSFSISSNLQRHVRNIHNKEKPFKCPLCDRCFGQQTNLDRHLKKHETEGSDFAGTSPDSNLDEKDESYFTEIRNFIGKVTEKDQEAHSNLDTNFSLTDQIEKKALINRMSSPERDTETMSVDTNSNNEDEEVGRAAKRSRTDESDEKSTNQPLLPDRRDDDHSLLTGSVELRPSPIGKAVPDSNAATEPLSHSNNHSTEKPRLQQLKGCGSIYELVGKATACTICQKEFASTAKLYVHLRDMHNDLCKPYQFYDGVASKLRNGTDSIQNGIANKEVSA</sequence>
<dbReference type="PROSITE" id="PS50280">
    <property type="entry name" value="SET"/>
    <property type="match status" value="1"/>
</dbReference>
<reference evidence="14 15" key="1">
    <citation type="submission" date="2025-05" db="UniProtKB">
        <authorList>
            <consortium name="RefSeq"/>
        </authorList>
    </citation>
    <scope>IDENTIFICATION</scope>
</reference>
<dbReference type="InterPro" id="IPR050331">
    <property type="entry name" value="Zinc_finger"/>
</dbReference>
<dbReference type="GeneID" id="106807517"/>
<evidence type="ECO:0000256" key="4">
    <source>
        <dbReference type="ARBA" id="ARBA00022771"/>
    </source>
</evidence>
<dbReference type="PANTHER" id="PTHR16515:SF49">
    <property type="entry name" value="GASTRULA ZINC FINGER PROTEIN XLCGF49.1-LIKE-RELATED"/>
    <property type="match status" value="1"/>
</dbReference>
<dbReference type="InterPro" id="IPR036236">
    <property type="entry name" value="Znf_C2H2_sf"/>
</dbReference>
<comment type="subcellular location">
    <subcellularLocation>
        <location evidence="1">Nucleus</location>
    </subcellularLocation>
</comment>
<evidence type="ECO:0000256" key="6">
    <source>
        <dbReference type="ARBA" id="ARBA00023015"/>
    </source>
</evidence>
<evidence type="ECO:0000313" key="14">
    <source>
        <dbReference type="RefSeq" id="XP_014665355.1"/>
    </source>
</evidence>
<feature type="domain" description="C2H2-type" evidence="11">
    <location>
        <begin position="217"/>
        <end position="244"/>
    </location>
</feature>
<dbReference type="PANTHER" id="PTHR16515">
    <property type="entry name" value="PR DOMAIN ZINC FINGER PROTEIN"/>
    <property type="match status" value="1"/>
</dbReference>
<keyword evidence="4 9" id="KW-0863">Zinc-finger</keyword>
<organism evidence="13 15">
    <name type="scientific">Priapulus caudatus</name>
    <name type="common">Priapulid worm</name>
    <dbReference type="NCBI Taxonomy" id="37621"/>
    <lineage>
        <taxon>Eukaryota</taxon>
        <taxon>Metazoa</taxon>
        <taxon>Ecdysozoa</taxon>
        <taxon>Scalidophora</taxon>
        <taxon>Priapulida</taxon>
        <taxon>Priapulimorpha</taxon>
        <taxon>Priapulimorphida</taxon>
        <taxon>Priapulidae</taxon>
        <taxon>Priapulus</taxon>
    </lineage>
</organism>
<feature type="domain" description="C2H2-type" evidence="11">
    <location>
        <begin position="344"/>
        <end position="376"/>
    </location>
</feature>
<keyword evidence="3" id="KW-0677">Repeat</keyword>
<feature type="domain" description="C2H2-type" evidence="11">
    <location>
        <begin position="315"/>
        <end position="342"/>
    </location>
</feature>
<evidence type="ECO:0000256" key="7">
    <source>
        <dbReference type="ARBA" id="ARBA00023163"/>
    </source>
</evidence>
<gene>
    <name evidence="14 15" type="primary">LOC106807517</name>
</gene>
<keyword evidence="13" id="KW-1185">Reference proteome</keyword>
<feature type="region of interest" description="Disordered" evidence="10">
    <location>
        <begin position="528"/>
        <end position="568"/>
    </location>
</feature>
<evidence type="ECO:0000313" key="13">
    <source>
        <dbReference type="Proteomes" id="UP000695022"/>
    </source>
</evidence>
<dbReference type="Gene3D" id="3.30.160.60">
    <property type="entry name" value="Classic Zinc Finger"/>
    <property type="match status" value="6"/>
</dbReference>
<protein>
    <submittedName>
        <fullName evidence="14 15">PR domain zinc finger protein 16-like isoform X1</fullName>
    </submittedName>
</protein>
<keyword evidence="7" id="KW-0804">Transcription</keyword>
<dbReference type="Pfam" id="PF21549">
    <property type="entry name" value="PRDM2_PR"/>
    <property type="match status" value="1"/>
</dbReference>
<keyword evidence="2" id="KW-0479">Metal-binding</keyword>
<evidence type="ECO:0000256" key="3">
    <source>
        <dbReference type="ARBA" id="ARBA00022737"/>
    </source>
</evidence>
<dbReference type="InterPro" id="IPR046341">
    <property type="entry name" value="SET_dom_sf"/>
</dbReference>
<evidence type="ECO:0000259" key="12">
    <source>
        <dbReference type="PROSITE" id="PS50280"/>
    </source>
</evidence>
<feature type="domain" description="C2H2-type" evidence="11">
    <location>
        <begin position="731"/>
        <end position="759"/>
    </location>
</feature>
<name>A0ABM1DZJ3_PRICU</name>
<dbReference type="RefSeq" id="XP_014665355.1">
    <property type="nucleotide sequence ID" value="XM_014809869.1"/>
</dbReference>
<proteinExistence type="predicted"/>
<feature type="domain" description="SET" evidence="12">
    <location>
        <begin position="5"/>
        <end position="119"/>
    </location>
</feature>
<feature type="domain" description="C2H2-type" evidence="11">
    <location>
        <begin position="957"/>
        <end position="980"/>
    </location>
</feature>
<feature type="compositionally biased region" description="Polar residues" evidence="10">
    <location>
        <begin position="921"/>
        <end position="933"/>
    </location>
</feature>
<dbReference type="Gene3D" id="2.170.270.10">
    <property type="entry name" value="SET domain"/>
    <property type="match status" value="1"/>
</dbReference>
<dbReference type="Proteomes" id="UP000695022">
    <property type="component" value="Unplaced"/>
</dbReference>
<dbReference type="InterPro" id="IPR013087">
    <property type="entry name" value="Znf_C2H2_type"/>
</dbReference>
<feature type="domain" description="C2H2-type" evidence="11">
    <location>
        <begin position="703"/>
        <end position="730"/>
    </location>
</feature>
<feature type="region of interest" description="Disordered" evidence="10">
    <location>
        <begin position="591"/>
        <end position="622"/>
    </location>
</feature>
<feature type="domain" description="C2H2-type" evidence="11">
    <location>
        <begin position="189"/>
        <end position="216"/>
    </location>
</feature>
<evidence type="ECO:0000256" key="8">
    <source>
        <dbReference type="ARBA" id="ARBA00023242"/>
    </source>
</evidence>
<dbReference type="RefSeq" id="XP_014665364.1">
    <property type="nucleotide sequence ID" value="XM_014809878.1"/>
</dbReference>
<feature type="domain" description="C2H2-type" evidence="11">
    <location>
        <begin position="760"/>
        <end position="787"/>
    </location>
</feature>
<evidence type="ECO:0000256" key="9">
    <source>
        <dbReference type="PROSITE-ProRule" id="PRU00042"/>
    </source>
</evidence>
<feature type="region of interest" description="Disordered" evidence="10">
    <location>
        <begin position="842"/>
        <end position="939"/>
    </location>
</feature>
<evidence type="ECO:0000256" key="1">
    <source>
        <dbReference type="ARBA" id="ARBA00004123"/>
    </source>
</evidence>
<dbReference type="PROSITE" id="PS00028">
    <property type="entry name" value="ZINC_FINGER_C2H2_1"/>
    <property type="match status" value="8"/>
</dbReference>
<feature type="region of interest" description="Disordered" evidence="10">
    <location>
        <begin position="435"/>
        <end position="510"/>
    </location>
</feature>
<evidence type="ECO:0000256" key="10">
    <source>
        <dbReference type="SAM" id="MobiDB-lite"/>
    </source>
</evidence>
<feature type="compositionally biased region" description="Basic and acidic residues" evidence="10">
    <location>
        <begin position="498"/>
        <end position="507"/>
    </location>
</feature>
<feature type="compositionally biased region" description="Polar residues" evidence="10">
    <location>
        <begin position="612"/>
        <end position="622"/>
    </location>
</feature>
<evidence type="ECO:0000313" key="15">
    <source>
        <dbReference type="RefSeq" id="XP_014665364.1"/>
    </source>
</evidence>
<dbReference type="PROSITE" id="PS50157">
    <property type="entry name" value="ZINC_FINGER_C2H2_2"/>
    <property type="match status" value="9"/>
</dbReference>
<feature type="compositionally biased region" description="Polar residues" evidence="10">
    <location>
        <begin position="476"/>
        <end position="491"/>
    </location>
</feature>
<accession>A0ABM1DZJ3</accession>
<keyword evidence="8" id="KW-0539">Nucleus</keyword>